<dbReference type="Proteomes" id="UP001143370">
    <property type="component" value="Unassembled WGS sequence"/>
</dbReference>
<reference evidence="18" key="1">
    <citation type="journal article" date="2014" name="Int. J. Syst. Evol. Microbiol.">
        <title>Complete genome sequence of Corynebacterium casei LMG S-19264T (=DSM 44701T), isolated from a smear-ripened cheese.</title>
        <authorList>
            <consortium name="US DOE Joint Genome Institute (JGI-PGF)"/>
            <person name="Walter F."/>
            <person name="Albersmeier A."/>
            <person name="Kalinowski J."/>
            <person name="Ruckert C."/>
        </authorList>
    </citation>
    <scope>NUCLEOTIDE SEQUENCE</scope>
    <source>
        <strain evidence="18">VKM B-2484</strain>
    </source>
</reference>
<dbReference type="NCBIfam" id="NF005146">
    <property type="entry name" value="PRK06606.1"/>
    <property type="match status" value="1"/>
</dbReference>
<evidence type="ECO:0000256" key="7">
    <source>
        <dbReference type="ARBA" id="ARBA00022576"/>
    </source>
</evidence>
<evidence type="ECO:0000256" key="2">
    <source>
        <dbReference type="ARBA" id="ARBA00003109"/>
    </source>
</evidence>
<reference evidence="18" key="2">
    <citation type="submission" date="2023-01" db="EMBL/GenBank/DDBJ databases">
        <authorList>
            <person name="Sun Q."/>
            <person name="Evtushenko L."/>
        </authorList>
    </citation>
    <scope>NUCLEOTIDE SEQUENCE</scope>
    <source>
        <strain evidence="18">VKM B-2484</strain>
    </source>
</reference>
<accession>A0A9W6J557</accession>
<evidence type="ECO:0000256" key="8">
    <source>
        <dbReference type="ARBA" id="ARBA00022605"/>
    </source>
</evidence>
<dbReference type="InterPro" id="IPR043132">
    <property type="entry name" value="BCAT-like_C"/>
</dbReference>
<comment type="cofactor">
    <cofactor evidence="1 16">
        <name>pyridoxal 5'-phosphate</name>
        <dbReference type="ChEBI" id="CHEBI:597326"/>
    </cofactor>
</comment>
<dbReference type="Gene3D" id="3.30.470.10">
    <property type="match status" value="1"/>
</dbReference>
<dbReference type="AlphaFoldDB" id="A0A9W6J557"/>
<comment type="similarity">
    <text evidence="6 15">Belongs to the class-IV pyridoxal-phosphate-dependent aminotransferase family.</text>
</comment>
<dbReference type="GO" id="GO:0009082">
    <property type="term" value="P:branched-chain amino acid biosynthetic process"/>
    <property type="evidence" value="ECO:0007669"/>
    <property type="project" value="UniProtKB-KW"/>
</dbReference>
<evidence type="ECO:0000256" key="17">
    <source>
        <dbReference type="RuleBase" id="RU364094"/>
    </source>
</evidence>
<evidence type="ECO:0000256" key="3">
    <source>
        <dbReference type="ARBA" id="ARBA00004824"/>
    </source>
</evidence>
<comment type="catalytic activity">
    <reaction evidence="12 17">
        <text>L-valine + 2-oxoglutarate = 3-methyl-2-oxobutanoate + L-glutamate</text>
        <dbReference type="Rhea" id="RHEA:24813"/>
        <dbReference type="ChEBI" id="CHEBI:11851"/>
        <dbReference type="ChEBI" id="CHEBI:16810"/>
        <dbReference type="ChEBI" id="CHEBI:29985"/>
        <dbReference type="ChEBI" id="CHEBI:57762"/>
        <dbReference type="EC" id="2.6.1.42"/>
    </reaction>
</comment>
<dbReference type="SUPFAM" id="SSF56752">
    <property type="entry name" value="D-aminoacid aminotransferase-like PLP-dependent enzymes"/>
    <property type="match status" value="1"/>
</dbReference>
<evidence type="ECO:0000313" key="19">
    <source>
        <dbReference type="Proteomes" id="UP001143370"/>
    </source>
</evidence>
<comment type="pathway">
    <text evidence="5 17">Amino-acid biosynthesis; L-leucine biosynthesis; L-leucine from 3-methyl-2-oxobutanoate: step 4/4.</text>
</comment>
<dbReference type="GO" id="GO:0004084">
    <property type="term" value="F:branched-chain-amino-acid transaminase activity"/>
    <property type="evidence" value="ECO:0007669"/>
    <property type="project" value="UniProtKB-EC"/>
</dbReference>
<dbReference type="PROSITE" id="PS00770">
    <property type="entry name" value="AA_TRANSFER_CLASS_4"/>
    <property type="match status" value="1"/>
</dbReference>
<keyword evidence="7 17" id="KW-0032">Aminotransferase</keyword>
<dbReference type="EC" id="2.6.1.42" evidence="17"/>
<comment type="caution">
    <text evidence="18">The sequence shown here is derived from an EMBL/GenBank/DDBJ whole genome shotgun (WGS) entry which is preliminary data.</text>
</comment>
<dbReference type="Gene3D" id="3.20.10.10">
    <property type="entry name" value="D-amino Acid Aminotransferase, subunit A, domain 2"/>
    <property type="match status" value="1"/>
</dbReference>
<comment type="function">
    <text evidence="2 17">Acts on leucine, isoleucine and valine.</text>
</comment>
<evidence type="ECO:0000256" key="10">
    <source>
        <dbReference type="ARBA" id="ARBA00022898"/>
    </source>
</evidence>
<evidence type="ECO:0000313" key="18">
    <source>
        <dbReference type="EMBL" id="GLK70892.1"/>
    </source>
</evidence>
<dbReference type="PANTHER" id="PTHR42743:SF11">
    <property type="entry name" value="AMINODEOXYCHORISMATE LYASE"/>
    <property type="match status" value="1"/>
</dbReference>
<dbReference type="Pfam" id="PF01063">
    <property type="entry name" value="Aminotran_4"/>
    <property type="match status" value="1"/>
</dbReference>
<comment type="catalytic activity">
    <reaction evidence="14 17">
        <text>L-leucine + 2-oxoglutarate = 4-methyl-2-oxopentanoate + L-glutamate</text>
        <dbReference type="Rhea" id="RHEA:18321"/>
        <dbReference type="ChEBI" id="CHEBI:16810"/>
        <dbReference type="ChEBI" id="CHEBI:17865"/>
        <dbReference type="ChEBI" id="CHEBI:29985"/>
        <dbReference type="ChEBI" id="CHEBI:57427"/>
        <dbReference type="EC" id="2.6.1.42"/>
    </reaction>
</comment>
<evidence type="ECO:0000256" key="6">
    <source>
        <dbReference type="ARBA" id="ARBA00009320"/>
    </source>
</evidence>
<organism evidence="18 19">
    <name type="scientific">Ancylobacter dichloromethanicus</name>
    <dbReference type="NCBI Taxonomy" id="518825"/>
    <lineage>
        <taxon>Bacteria</taxon>
        <taxon>Pseudomonadati</taxon>
        <taxon>Pseudomonadota</taxon>
        <taxon>Alphaproteobacteria</taxon>
        <taxon>Hyphomicrobiales</taxon>
        <taxon>Xanthobacteraceae</taxon>
        <taxon>Ancylobacter</taxon>
    </lineage>
</organism>
<dbReference type="RefSeq" id="WP_213371647.1">
    <property type="nucleotide sequence ID" value="NZ_BSFJ01000005.1"/>
</dbReference>
<evidence type="ECO:0000256" key="1">
    <source>
        <dbReference type="ARBA" id="ARBA00001933"/>
    </source>
</evidence>
<keyword evidence="10 16" id="KW-0663">Pyridoxal phosphate</keyword>
<keyword evidence="9 17" id="KW-0808">Transferase</keyword>
<keyword evidence="11 17" id="KW-0100">Branched-chain amino acid biosynthesis</keyword>
<comment type="pathway">
    <text evidence="4 17">Amino-acid biosynthesis; L-valine biosynthesis; L-valine from pyruvate: step 4/4.</text>
</comment>
<dbReference type="EMBL" id="BSFJ01000005">
    <property type="protein sequence ID" value="GLK70892.1"/>
    <property type="molecule type" value="Genomic_DNA"/>
</dbReference>
<comment type="catalytic activity">
    <reaction evidence="13 17">
        <text>L-isoleucine + 2-oxoglutarate = (S)-3-methyl-2-oxopentanoate + L-glutamate</text>
        <dbReference type="Rhea" id="RHEA:24801"/>
        <dbReference type="ChEBI" id="CHEBI:16810"/>
        <dbReference type="ChEBI" id="CHEBI:29985"/>
        <dbReference type="ChEBI" id="CHEBI:35146"/>
        <dbReference type="ChEBI" id="CHEBI:58045"/>
        <dbReference type="EC" id="2.6.1.42"/>
    </reaction>
</comment>
<dbReference type="NCBIfam" id="NF005726">
    <property type="entry name" value="PRK07544.1"/>
    <property type="match status" value="1"/>
</dbReference>
<evidence type="ECO:0000256" key="14">
    <source>
        <dbReference type="ARBA" id="ARBA00049229"/>
    </source>
</evidence>
<sequence length="296" mass="32968">MASEPFDKRSGWIWYDGAFVPWQDAQVHVLTHGLHYGSCVFEGERAYGGEIFKLDEHTARLKESARLLDFEIPYSEDEISAACRELLTRQKLTDAYLRPVAWRGSDMMGVSAQANQIHLAIAAWEWPSYFDPAQRLKGIRIGMAKYRRPDPLTAPSTSKAAGLYMICTISKHAAEREGYADALMLDWRGRVAECTGANVFFVKDGVIHTPEADAFLNGITRQTVMALAKRRGFEVVERAIMPEELPSFDECFITGTAAEVTPVSEIAGQHFQPGAVTTALLEDYMSEVQPKKAKAA</sequence>
<dbReference type="InterPro" id="IPR005785">
    <property type="entry name" value="B_amino_transI"/>
</dbReference>
<evidence type="ECO:0000256" key="11">
    <source>
        <dbReference type="ARBA" id="ARBA00023304"/>
    </source>
</evidence>
<dbReference type="InterPro" id="IPR033939">
    <property type="entry name" value="BCAT_family"/>
</dbReference>
<proteinExistence type="inferred from homology"/>
<dbReference type="FunFam" id="3.20.10.10:FF:000002">
    <property type="entry name" value="D-alanine aminotransferase"/>
    <property type="match status" value="1"/>
</dbReference>
<evidence type="ECO:0000256" key="15">
    <source>
        <dbReference type="RuleBase" id="RU004106"/>
    </source>
</evidence>
<dbReference type="InterPro" id="IPR043131">
    <property type="entry name" value="BCAT-like_N"/>
</dbReference>
<dbReference type="GO" id="GO:0008652">
    <property type="term" value="P:amino acid biosynthetic process"/>
    <property type="evidence" value="ECO:0007669"/>
    <property type="project" value="UniProtKB-KW"/>
</dbReference>
<protein>
    <recommendedName>
        <fullName evidence="17">Branched-chain-amino-acid aminotransferase</fullName>
        <shortName evidence="17">BCAT</shortName>
        <ecNumber evidence="17">2.6.1.42</ecNumber>
    </recommendedName>
</protein>
<dbReference type="PANTHER" id="PTHR42743">
    <property type="entry name" value="AMINO-ACID AMINOTRANSFERASE"/>
    <property type="match status" value="1"/>
</dbReference>
<evidence type="ECO:0000256" key="13">
    <source>
        <dbReference type="ARBA" id="ARBA00048798"/>
    </source>
</evidence>
<comment type="pathway">
    <text evidence="3 17">Amino-acid biosynthesis; L-isoleucine biosynthesis; L-isoleucine from 2-oxobutanoate: step 4/4.</text>
</comment>
<evidence type="ECO:0000256" key="16">
    <source>
        <dbReference type="RuleBase" id="RU004516"/>
    </source>
</evidence>
<dbReference type="InterPro" id="IPR001544">
    <property type="entry name" value="Aminotrans_IV"/>
</dbReference>
<name>A0A9W6J557_9HYPH</name>
<keyword evidence="19" id="KW-1185">Reference proteome</keyword>
<dbReference type="GO" id="GO:0005829">
    <property type="term" value="C:cytosol"/>
    <property type="evidence" value="ECO:0007669"/>
    <property type="project" value="TreeGrafter"/>
</dbReference>
<evidence type="ECO:0000256" key="5">
    <source>
        <dbReference type="ARBA" id="ARBA00005072"/>
    </source>
</evidence>
<dbReference type="CDD" id="cd01557">
    <property type="entry name" value="BCAT_beta_family"/>
    <property type="match status" value="1"/>
</dbReference>
<dbReference type="InterPro" id="IPR050571">
    <property type="entry name" value="Class-IV_PLP-Dep_Aminotrnsfr"/>
</dbReference>
<keyword evidence="8 17" id="KW-0028">Amino-acid biosynthesis</keyword>
<evidence type="ECO:0000256" key="4">
    <source>
        <dbReference type="ARBA" id="ARBA00004931"/>
    </source>
</evidence>
<evidence type="ECO:0000256" key="9">
    <source>
        <dbReference type="ARBA" id="ARBA00022679"/>
    </source>
</evidence>
<gene>
    <name evidence="17" type="primary">ilvE</name>
    <name evidence="18" type="ORF">GCM10017643_10070</name>
</gene>
<dbReference type="NCBIfam" id="TIGR01122">
    <property type="entry name" value="ilvE_I"/>
    <property type="match status" value="1"/>
</dbReference>
<evidence type="ECO:0000256" key="12">
    <source>
        <dbReference type="ARBA" id="ARBA00048212"/>
    </source>
</evidence>
<dbReference type="InterPro" id="IPR018300">
    <property type="entry name" value="Aminotrans_IV_CS"/>
</dbReference>
<dbReference type="InterPro" id="IPR036038">
    <property type="entry name" value="Aminotransferase-like"/>
</dbReference>